<dbReference type="InterPro" id="IPR002657">
    <property type="entry name" value="BilAc:Na_symport/Acr3"/>
</dbReference>
<keyword evidence="4 5" id="KW-0472">Membrane</keyword>
<feature type="transmembrane region" description="Helical" evidence="5">
    <location>
        <begin position="15"/>
        <end position="35"/>
    </location>
</feature>
<evidence type="ECO:0000313" key="6">
    <source>
        <dbReference type="EMBL" id="QAY74752.1"/>
    </source>
</evidence>
<keyword evidence="2 5" id="KW-0812">Transmembrane</keyword>
<feature type="transmembrane region" description="Helical" evidence="5">
    <location>
        <begin position="274"/>
        <end position="293"/>
    </location>
</feature>
<evidence type="ECO:0000313" key="7">
    <source>
        <dbReference type="Proteomes" id="UP000291259"/>
    </source>
</evidence>
<dbReference type="AlphaFoldDB" id="A0A4P6FF34"/>
<reference evidence="6 7" key="1">
    <citation type="submission" date="2019-01" db="EMBL/GenBank/DDBJ databases">
        <title>Genome sequencing of strain FW100M-8.</title>
        <authorList>
            <person name="Heo J."/>
            <person name="Kim S.-J."/>
            <person name="Kim J.-S."/>
            <person name="Hong S.-B."/>
            <person name="Kwon S.-W."/>
        </authorList>
    </citation>
    <scope>NUCLEOTIDE SEQUENCE [LARGE SCALE GENOMIC DNA]</scope>
    <source>
        <strain evidence="6 7">FW100M-8</strain>
    </source>
</reference>
<feature type="transmembrane region" description="Helical" evidence="5">
    <location>
        <begin position="205"/>
        <end position="228"/>
    </location>
</feature>
<comment type="subcellular location">
    <subcellularLocation>
        <location evidence="1">Membrane</location>
        <topology evidence="1">Multi-pass membrane protein</topology>
    </subcellularLocation>
</comment>
<protein>
    <submittedName>
        <fullName evidence="6">Bile acid:sodium symporter family protein</fullName>
    </submittedName>
</protein>
<dbReference type="GO" id="GO:0016020">
    <property type="term" value="C:membrane"/>
    <property type="evidence" value="ECO:0007669"/>
    <property type="project" value="UniProtKB-SubCell"/>
</dbReference>
<feature type="transmembrane region" description="Helical" evidence="5">
    <location>
        <begin position="103"/>
        <end position="127"/>
    </location>
</feature>
<gene>
    <name evidence="6" type="ORF">ET445_16830</name>
</gene>
<evidence type="ECO:0000256" key="1">
    <source>
        <dbReference type="ARBA" id="ARBA00004141"/>
    </source>
</evidence>
<organism evidence="6 7">
    <name type="scientific">Agromyces protaetiae</name>
    <dbReference type="NCBI Taxonomy" id="2509455"/>
    <lineage>
        <taxon>Bacteria</taxon>
        <taxon>Bacillati</taxon>
        <taxon>Actinomycetota</taxon>
        <taxon>Actinomycetes</taxon>
        <taxon>Micrococcales</taxon>
        <taxon>Microbacteriaceae</taxon>
        <taxon>Agromyces</taxon>
    </lineage>
</organism>
<proteinExistence type="predicted"/>
<dbReference type="InterPro" id="IPR004710">
    <property type="entry name" value="Bilac:Na_transpt"/>
</dbReference>
<name>A0A4P6FF34_9MICO</name>
<dbReference type="KEGG" id="agf:ET445_16830"/>
<dbReference type="OrthoDB" id="9806785at2"/>
<keyword evidence="3 5" id="KW-1133">Transmembrane helix</keyword>
<evidence type="ECO:0000256" key="3">
    <source>
        <dbReference type="ARBA" id="ARBA00022989"/>
    </source>
</evidence>
<dbReference type="Proteomes" id="UP000291259">
    <property type="component" value="Chromosome"/>
</dbReference>
<dbReference type="PANTHER" id="PTHR10361">
    <property type="entry name" value="SODIUM-BILE ACID COTRANSPORTER"/>
    <property type="match status" value="1"/>
</dbReference>
<accession>A0A4P6FF34</accession>
<feature type="transmembrane region" description="Helical" evidence="5">
    <location>
        <begin position="249"/>
        <end position="268"/>
    </location>
</feature>
<evidence type="ECO:0000256" key="2">
    <source>
        <dbReference type="ARBA" id="ARBA00022692"/>
    </source>
</evidence>
<feature type="transmembrane region" description="Helical" evidence="5">
    <location>
        <begin position="47"/>
        <end position="70"/>
    </location>
</feature>
<keyword evidence="7" id="KW-1185">Reference proteome</keyword>
<dbReference type="Pfam" id="PF01758">
    <property type="entry name" value="SBF"/>
    <property type="match status" value="1"/>
</dbReference>
<dbReference type="Gene3D" id="1.20.1530.20">
    <property type="match status" value="1"/>
</dbReference>
<dbReference type="EMBL" id="CP035491">
    <property type="protein sequence ID" value="QAY74752.1"/>
    <property type="molecule type" value="Genomic_DNA"/>
</dbReference>
<evidence type="ECO:0000256" key="5">
    <source>
        <dbReference type="SAM" id="Phobius"/>
    </source>
</evidence>
<dbReference type="PANTHER" id="PTHR10361:SF28">
    <property type="entry name" value="P3 PROTEIN-RELATED"/>
    <property type="match status" value="1"/>
</dbReference>
<evidence type="ECO:0000256" key="4">
    <source>
        <dbReference type="ARBA" id="ARBA00023136"/>
    </source>
</evidence>
<dbReference type="InterPro" id="IPR038770">
    <property type="entry name" value="Na+/solute_symporter_sf"/>
</dbReference>
<feature type="transmembrane region" description="Helical" evidence="5">
    <location>
        <begin position="181"/>
        <end position="199"/>
    </location>
</feature>
<sequence length="318" mass="33553">MNVDDVVVNFAPGSLVILNVVLGFIMFGIALDTTVDDFKAVAKAPKAMIIALVTQIVLLPAVTFGLTLLLQVQGSIALGMILVACCPPGNISQVLTYRSRGNVALSVSMTAVTNVIYIFVLPLNFAFWGGLHPTGSAFLEQVSLNGWQMMLEILLIIGLPFAVGFLLRARFPRFAAKVQPWARWISLLALVGFIVAALAGNWAVFVSVLGIVLSVVFLHDAVALALGYGAARIGGLPPRDRKAITFEVGIRNAGLGLGLVFTFFHGLGGMAVVAGWWGVWDIIAGLIVATLWARHSKKREGADASGVASSASAPEATA</sequence>
<dbReference type="RefSeq" id="WP_129192296.1">
    <property type="nucleotide sequence ID" value="NZ_CP035491.1"/>
</dbReference>
<feature type="transmembrane region" description="Helical" evidence="5">
    <location>
        <begin position="147"/>
        <end position="169"/>
    </location>
</feature>